<organism evidence="6 7">
    <name type="scientific">Azospirillum doebereinerae</name>
    <dbReference type="NCBI Taxonomy" id="92933"/>
    <lineage>
        <taxon>Bacteria</taxon>
        <taxon>Pseudomonadati</taxon>
        <taxon>Pseudomonadota</taxon>
        <taxon>Alphaproteobacteria</taxon>
        <taxon>Rhodospirillales</taxon>
        <taxon>Azospirillaceae</taxon>
        <taxon>Azospirillum</taxon>
    </lineage>
</organism>
<evidence type="ECO:0000259" key="5">
    <source>
        <dbReference type="PROSITE" id="PS50931"/>
    </source>
</evidence>
<evidence type="ECO:0000256" key="4">
    <source>
        <dbReference type="ARBA" id="ARBA00023163"/>
    </source>
</evidence>
<keyword evidence="4" id="KW-0804">Transcription</keyword>
<dbReference type="InterPro" id="IPR036390">
    <property type="entry name" value="WH_DNA-bd_sf"/>
</dbReference>
<dbReference type="Proteomes" id="UP000280346">
    <property type="component" value="Unassembled WGS sequence"/>
</dbReference>
<evidence type="ECO:0000313" key="6">
    <source>
        <dbReference type="EMBL" id="RUQ69277.1"/>
    </source>
</evidence>
<dbReference type="InterPro" id="IPR005119">
    <property type="entry name" value="LysR_subst-bd"/>
</dbReference>
<dbReference type="PROSITE" id="PS50931">
    <property type="entry name" value="HTH_LYSR"/>
    <property type="match status" value="1"/>
</dbReference>
<dbReference type="PANTHER" id="PTHR30126:SF98">
    <property type="entry name" value="HTH-TYPE TRANSCRIPTIONAL ACTIVATOR BAUR"/>
    <property type="match status" value="1"/>
</dbReference>
<proteinExistence type="inferred from homology"/>
<dbReference type="PANTHER" id="PTHR30126">
    <property type="entry name" value="HTH-TYPE TRANSCRIPTIONAL REGULATOR"/>
    <property type="match status" value="1"/>
</dbReference>
<sequence>MAKGFHGRIGDVDLRLLRVFRAVVANGGFAAAQVELNVGRSTISKHMADLEDRLGLTLCRRGRAGFELTEHGAALHAHAEQLLKSLDDFRAQVSGLHTDLVGELRIGLMDHMVGDPATPVVPALTRLAARAPAVTLNLSILAPDAVEAALLDNRLHVGVLPERERRQPGLTYRPLYAEDCCLYCGPGHPLFERAADAPVESLLEHAYASLSYSESQHLAALFGTGWAPVSITATARQIEAIAFLLLTGRYLGFLPRHVGAGWERDGRLRAVRPDATTISTGMLAATHATRPDTAVLRAFLAELGTASAPKGAPAFT</sequence>
<comment type="caution">
    <text evidence="6">The sequence shown here is derived from an EMBL/GenBank/DDBJ whole genome shotgun (WGS) entry which is preliminary data.</text>
</comment>
<evidence type="ECO:0000256" key="3">
    <source>
        <dbReference type="ARBA" id="ARBA00023125"/>
    </source>
</evidence>
<dbReference type="InterPro" id="IPR036388">
    <property type="entry name" value="WH-like_DNA-bd_sf"/>
</dbReference>
<accession>A0A3S1CGA2</accession>
<dbReference type="EMBL" id="RZIJ01000012">
    <property type="protein sequence ID" value="RUQ69277.1"/>
    <property type="molecule type" value="Genomic_DNA"/>
</dbReference>
<dbReference type="OrthoDB" id="7506954at2"/>
<dbReference type="AlphaFoldDB" id="A0A3S1CGA2"/>
<dbReference type="CDD" id="cd05466">
    <property type="entry name" value="PBP2_LTTR_substrate"/>
    <property type="match status" value="1"/>
</dbReference>
<reference evidence="6 7" key="1">
    <citation type="submission" date="2018-12" db="EMBL/GenBank/DDBJ databases">
        <authorList>
            <person name="Yang Y."/>
        </authorList>
    </citation>
    <scope>NUCLEOTIDE SEQUENCE [LARGE SCALE GENOMIC DNA]</scope>
    <source>
        <strain evidence="6 7">GSF71</strain>
    </source>
</reference>
<evidence type="ECO:0000256" key="2">
    <source>
        <dbReference type="ARBA" id="ARBA00023015"/>
    </source>
</evidence>
<evidence type="ECO:0000256" key="1">
    <source>
        <dbReference type="ARBA" id="ARBA00009437"/>
    </source>
</evidence>
<dbReference type="InterPro" id="IPR000847">
    <property type="entry name" value="LysR_HTH_N"/>
</dbReference>
<feature type="domain" description="HTH lysR-type" evidence="5">
    <location>
        <begin position="12"/>
        <end position="69"/>
    </location>
</feature>
<comment type="similarity">
    <text evidence="1">Belongs to the LysR transcriptional regulatory family.</text>
</comment>
<dbReference type="SUPFAM" id="SSF53850">
    <property type="entry name" value="Periplasmic binding protein-like II"/>
    <property type="match status" value="1"/>
</dbReference>
<keyword evidence="2" id="KW-0805">Transcription regulation</keyword>
<name>A0A3S1CGA2_9PROT</name>
<dbReference type="Pfam" id="PF03466">
    <property type="entry name" value="LysR_substrate"/>
    <property type="match status" value="1"/>
</dbReference>
<dbReference type="SUPFAM" id="SSF46785">
    <property type="entry name" value="Winged helix' DNA-binding domain"/>
    <property type="match status" value="1"/>
</dbReference>
<gene>
    <name evidence="6" type="ORF">EJ913_16015</name>
</gene>
<dbReference type="GO" id="GO:0000976">
    <property type="term" value="F:transcription cis-regulatory region binding"/>
    <property type="evidence" value="ECO:0007669"/>
    <property type="project" value="TreeGrafter"/>
</dbReference>
<keyword evidence="7" id="KW-1185">Reference proteome</keyword>
<evidence type="ECO:0000313" key="7">
    <source>
        <dbReference type="Proteomes" id="UP000280346"/>
    </source>
</evidence>
<dbReference type="Gene3D" id="1.10.10.10">
    <property type="entry name" value="Winged helix-like DNA-binding domain superfamily/Winged helix DNA-binding domain"/>
    <property type="match status" value="1"/>
</dbReference>
<keyword evidence="3" id="KW-0238">DNA-binding</keyword>
<dbReference type="GO" id="GO:0003700">
    <property type="term" value="F:DNA-binding transcription factor activity"/>
    <property type="evidence" value="ECO:0007669"/>
    <property type="project" value="InterPro"/>
</dbReference>
<dbReference type="RefSeq" id="WP_126999616.1">
    <property type="nucleotide sequence ID" value="NZ_JBNPXW010000003.1"/>
</dbReference>
<protein>
    <submittedName>
        <fullName evidence="6">LysR family transcriptional regulator</fullName>
    </submittedName>
</protein>
<dbReference type="Gene3D" id="3.40.190.290">
    <property type="match status" value="1"/>
</dbReference>
<dbReference type="Pfam" id="PF00126">
    <property type="entry name" value="HTH_1"/>
    <property type="match status" value="1"/>
</dbReference>